<organism evidence="8 9">
    <name type="scientific">Rhizosphaericola mali</name>
    <dbReference type="NCBI Taxonomy" id="2545455"/>
    <lineage>
        <taxon>Bacteria</taxon>
        <taxon>Pseudomonadati</taxon>
        <taxon>Bacteroidota</taxon>
        <taxon>Chitinophagia</taxon>
        <taxon>Chitinophagales</taxon>
        <taxon>Chitinophagaceae</taxon>
        <taxon>Rhizosphaericola</taxon>
    </lineage>
</organism>
<evidence type="ECO:0000313" key="9">
    <source>
        <dbReference type="Proteomes" id="UP000292424"/>
    </source>
</evidence>
<dbReference type="Gene3D" id="1.20.1600.10">
    <property type="entry name" value="Outer membrane efflux proteins (OEP)"/>
    <property type="match status" value="1"/>
</dbReference>
<comment type="similarity">
    <text evidence="2">Belongs to the outer membrane factor (OMF) (TC 1.B.17) family.</text>
</comment>
<evidence type="ECO:0000313" key="8">
    <source>
        <dbReference type="EMBL" id="QES88229.1"/>
    </source>
</evidence>
<evidence type="ECO:0000256" key="3">
    <source>
        <dbReference type="ARBA" id="ARBA00022448"/>
    </source>
</evidence>
<dbReference type="OrthoDB" id="654853at2"/>
<keyword evidence="6" id="KW-0472">Membrane</keyword>
<protein>
    <submittedName>
        <fullName evidence="8">TolC family protein</fullName>
    </submittedName>
</protein>
<name>A0A5P2G2B1_9BACT</name>
<dbReference type="InterPro" id="IPR051906">
    <property type="entry name" value="TolC-like"/>
</dbReference>
<keyword evidence="7" id="KW-0998">Cell outer membrane</keyword>
<dbReference type="Proteomes" id="UP000292424">
    <property type="component" value="Chromosome"/>
</dbReference>
<dbReference type="SUPFAM" id="SSF56954">
    <property type="entry name" value="Outer membrane efflux proteins (OEP)"/>
    <property type="match status" value="1"/>
</dbReference>
<evidence type="ECO:0000256" key="4">
    <source>
        <dbReference type="ARBA" id="ARBA00022452"/>
    </source>
</evidence>
<dbReference type="PANTHER" id="PTHR30026:SF20">
    <property type="entry name" value="OUTER MEMBRANE PROTEIN TOLC"/>
    <property type="match status" value="1"/>
</dbReference>
<evidence type="ECO:0000256" key="6">
    <source>
        <dbReference type="ARBA" id="ARBA00023136"/>
    </source>
</evidence>
<dbReference type="AlphaFoldDB" id="A0A5P2G2B1"/>
<evidence type="ECO:0000256" key="2">
    <source>
        <dbReference type="ARBA" id="ARBA00007613"/>
    </source>
</evidence>
<comment type="subcellular location">
    <subcellularLocation>
        <location evidence="1">Cell outer membrane</location>
    </subcellularLocation>
</comment>
<reference evidence="8 9" key="1">
    <citation type="submission" date="2019-09" db="EMBL/GenBank/DDBJ databases">
        <title>Complete genome sequence of Arachidicoccus sp. B3-10 isolated from apple orchard soil.</title>
        <authorList>
            <person name="Kim H.S."/>
            <person name="Han K.-I."/>
            <person name="Suh M.K."/>
            <person name="Lee K.C."/>
            <person name="Eom M.K."/>
            <person name="Kim J.-S."/>
            <person name="Kang S.W."/>
            <person name="Sin Y."/>
            <person name="Lee J.-S."/>
        </authorList>
    </citation>
    <scope>NUCLEOTIDE SEQUENCE [LARGE SCALE GENOMIC DNA]</scope>
    <source>
        <strain evidence="8 9">B3-10</strain>
    </source>
</reference>
<dbReference type="GO" id="GO:0009279">
    <property type="term" value="C:cell outer membrane"/>
    <property type="evidence" value="ECO:0007669"/>
    <property type="project" value="UniProtKB-SubCell"/>
</dbReference>
<evidence type="ECO:0000256" key="5">
    <source>
        <dbReference type="ARBA" id="ARBA00022692"/>
    </source>
</evidence>
<sequence>MVYRNIKIQCLLLFIFSFLRITAFSQSYTLSMRGAIDTAMNNYAIIQAKKNYVNAGEAQVQYSKLQAIPDLTISAQNNYGTINNIYGPGFSLGINGTGGLNSTGPMLASQNWNAAYGGLYLASINWDFYSFGKIRAGIKAAQSDLKNKASDLNQEIFEDKIKVCAAYLNLLGAQQLTKVATDNLNRATAVKNAVVPRVLSGLNPGVDSSLAVAEVSNAKMAMIRAKDNEIQLANYLIQYLGIRDTSEPFLDTMFITRIPSNFLDSSIQYGPSHPLLQFYNSKIDQSRAQEKYIKTQYYPTFKFFSTYQSRASGFGSGYSSTDLDDYTTNYWKGVGRTRQNYLVGIGMVWDLSTPFRLRKQLLSQQMTTSGLRNEYARVDQQLNSQVALANAKVKNALVNYKEVPTELNAANQAFIQKTTLYKNGLNTIIDVTQALYAINKAETDKYIAFNNVWQALLLKAASTGDFDIFLNEF</sequence>
<gene>
    <name evidence="8" type="ORF">E0W69_005950</name>
</gene>
<dbReference type="KEGG" id="arac:E0W69_005950"/>
<dbReference type="Pfam" id="PF02321">
    <property type="entry name" value="OEP"/>
    <property type="match status" value="2"/>
</dbReference>
<accession>A0A5P2G2B1</accession>
<dbReference type="InterPro" id="IPR003423">
    <property type="entry name" value="OMP_efflux"/>
</dbReference>
<keyword evidence="4" id="KW-1134">Transmembrane beta strand</keyword>
<keyword evidence="9" id="KW-1185">Reference proteome</keyword>
<keyword evidence="5" id="KW-0812">Transmembrane</keyword>
<dbReference type="GO" id="GO:0015288">
    <property type="term" value="F:porin activity"/>
    <property type="evidence" value="ECO:0007669"/>
    <property type="project" value="TreeGrafter"/>
</dbReference>
<dbReference type="PANTHER" id="PTHR30026">
    <property type="entry name" value="OUTER MEMBRANE PROTEIN TOLC"/>
    <property type="match status" value="1"/>
</dbReference>
<evidence type="ECO:0000256" key="7">
    <source>
        <dbReference type="ARBA" id="ARBA00023237"/>
    </source>
</evidence>
<keyword evidence="3" id="KW-0813">Transport</keyword>
<evidence type="ECO:0000256" key="1">
    <source>
        <dbReference type="ARBA" id="ARBA00004442"/>
    </source>
</evidence>
<dbReference type="GO" id="GO:1990281">
    <property type="term" value="C:efflux pump complex"/>
    <property type="evidence" value="ECO:0007669"/>
    <property type="project" value="TreeGrafter"/>
</dbReference>
<proteinExistence type="inferred from homology"/>
<dbReference type="GO" id="GO:0015562">
    <property type="term" value="F:efflux transmembrane transporter activity"/>
    <property type="evidence" value="ECO:0007669"/>
    <property type="project" value="InterPro"/>
</dbReference>
<dbReference type="EMBL" id="CP044016">
    <property type="protein sequence ID" value="QES88229.1"/>
    <property type="molecule type" value="Genomic_DNA"/>
</dbReference>